<accession>A0ABQ9XA08</accession>
<reference evidence="1 2" key="1">
    <citation type="journal article" date="2022" name="bioRxiv">
        <title>Genomics of Preaxostyla Flagellates Illuminates Evolutionary Transitions and the Path Towards Mitochondrial Loss.</title>
        <authorList>
            <person name="Novak L.V.F."/>
            <person name="Treitli S.C."/>
            <person name="Pyrih J."/>
            <person name="Halakuc P."/>
            <person name="Pipaliya S.V."/>
            <person name="Vacek V."/>
            <person name="Brzon O."/>
            <person name="Soukal P."/>
            <person name="Eme L."/>
            <person name="Dacks J.B."/>
            <person name="Karnkowska A."/>
            <person name="Elias M."/>
            <person name="Hampl V."/>
        </authorList>
    </citation>
    <scope>NUCLEOTIDE SEQUENCE [LARGE SCALE GENOMIC DNA]</scope>
    <source>
        <strain evidence="1">NAU3</strain>
        <tissue evidence="1">Gut</tissue>
    </source>
</reference>
<keyword evidence="2" id="KW-1185">Reference proteome</keyword>
<evidence type="ECO:0000313" key="2">
    <source>
        <dbReference type="Proteomes" id="UP001281761"/>
    </source>
</evidence>
<sequence length="286" mass="31854">MDNSSFLNWTYTRNESDTQKAIVFQSLVATLKSQDALDDSLEAKADTFLKSVKPDGKESAEAFLHSFGGTTADSLTDFVQSIGVLISSPYQNITRATMKMLTTLQSNCSFQIRLSLVKADLIPQLISTLNPQSISFAGTLDIHNNLIYLINNFNWIAAPYGLASLEITDENGQQVVHETVFQQVLAPSEHKPSNCFLPPFHYTVLRREGRGTDGHNDRLFRSKCLVIDVLSSFHALLHEISRLAPTDPHVHKLTLAFCDRRLTKCPSSAQNLNQGLSMPQLELKET</sequence>
<gene>
    <name evidence="1" type="ORF">BLNAU_16858</name>
</gene>
<dbReference type="Proteomes" id="UP001281761">
    <property type="component" value="Unassembled WGS sequence"/>
</dbReference>
<dbReference type="EMBL" id="JARBJD010000181">
    <property type="protein sequence ID" value="KAK2948239.1"/>
    <property type="molecule type" value="Genomic_DNA"/>
</dbReference>
<comment type="caution">
    <text evidence="1">The sequence shown here is derived from an EMBL/GenBank/DDBJ whole genome shotgun (WGS) entry which is preliminary data.</text>
</comment>
<evidence type="ECO:0000313" key="1">
    <source>
        <dbReference type="EMBL" id="KAK2948239.1"/>
    </source>
</evidence>
<name>A0ABQ9XA08_9EUKA</name>
<proteinExistence type="predicted"/>
<protein>
    <submittedName>
        <fullName evidence="1">Uncharacterized protein</fullName>
    </submittedName>
</protein>
<organism evidence="1 2">
    <name type="scientific">Blattamonas nauphoetae</name>
    <dbReference type="NCBI Taxonomy" id="2049346"/>
    <lineage>
        <taxon>Eukaryota</taxon>
        <taxon>Metamonada</taxon>
        <taxon>Preaxostyla</taxon>
        <taxon>Oxymonadida</taxon>
        <taxon>Blattamonas</taxon>
    </lineage>
</organism>